<evidence type="ECO:0000313" key="3">
    <source>
        <dbReference type="EMBL" id="NII05535.1"/>
    </source>
</evidence>
<protein>
    <submittedName>
        <fullName evidence="3">Efflux RND transporter periplasmic adaptor subunit</fullName>
    </submittedName>
</protein>
<organism evidence="3 4">
    <name type="scientific">Luteibacter anthropi</name>
    <dbReference type="NCBI Taxonomy" id="564369"/>
    <lineage>
        <taxon>Bacteria</taxon>
        <taxon>Pseudomonadati</taxon>
        <taxon>Pseudomonadota</taxon>
        <taxon>Gammaproteobacteria</taxon>
        <taxon>Lysobacterales</taxon>
        <taxon>Rhodanobacteraceae</taxon>
        <taxon>Luteibacter</taxon>
    </lineage>
</organism>
<dbReference type="Gene3D" id="1.10.287.470">
    <property type="entry name" value="Helix hairpin bin"/>
    <property type="match status" value="1"/>
</dbReference>
<dbReference type="PANTHER" id="PTHR30469:SF15">
    <property type="entry name" value="HLYD FAMILY OF SECRETION PROTEINS"/>
    <property type="match status" value="1"/>
</dbReference>
<dbReference type="PANTHER" id="PTHR30469">
    <property type="entry name" value="MULTIDRUG RESISTANCE PROTEIN MDTA"/>
    <property type="match status" value="1"/>
</dbReference>
<dbReference type="Proteomes" id="UP000490980">
    <property type="component" value="Unassembled WGS sequence"/>
</dbReference>
<dbReference type="GO" id="GO:0015562">
    <property type="term" value="F:efflux transmembrane transporter activity"/>
    <property type="evidence" value="ECO:0007669"/>
    <property type="project" value="TreeGrafter"/>
</dbReference>
<keyword evidence="2" id="KW-0732">Signal</keyword>
<comment type="caution">
    <text evidence="3">The sequence shown here is derived from an EMBL/GenBank/DDBJ whole genome shotgun (WGS) entry which is preliminary data.</text>
</comment>
<accession>A0A7X5U7X5</accession>
<feature type="chain" id="PRO_5030954734" evidence="2">
    <location>
        <begin position="19"/>
        <end position="346"/>
    </location>
</feature>
<evidence type="ECO:0000256" key="1">
    <source>
        <dbReference type="ARBA" id="ARBA00009477"/>
    </source>
</evidence>
<comment type="similarity">
    <text evidence="1">Belongs to the membrane fusion protein (MFP) (TC 8.A.1) family.</text>
</comment>
<dbReference type="SUPFAM" id="SSF111369">
    <property type="entry name" value="HlyD-like secretion proteins"/>
    <property type="match status" value="1"/>
</dbReference>
<dbReference type="EMBL" id="JAARLZ010000002">
    <property type="protein sequence ID" value="NII05535.1"/>
    <property type="molecule type" value="Genomic_DNA"/>
</dbReference>
<feature type="signal peptide" evidence="2">
    <location>
        <begin position="1"/>
        <end position="18"/>
    </location>
</feature>
<name>A0A7X5U7X5_9GAMM</name>
<gene>
    <name evidence="3" type="ORF">HBF25_03915</name>
</gene>
<dbReference type="AlphaFoldDB" id="A0A7X5U7X5"/>
<dbReference type="PROSITE" id="PS51257">
    <property type="entry name" value="PROKAR_LIPOPROTEIN"/>
    <property type="match status" value="1"/>
</dbReference>
<dbReference type="Gene3D" id="2.40.30.170">
    <property type="match status" value="1"/>
</dbReference>
<dbReference type="NCBIfam" id="TIGR01730">
    <property type="entry name" value="RND_mfp"/>
    <property type="match status" value="1"/>
</dbReference>
<sequence>MRLSTLLLTAMLSASLVACQGTSSGTPQEAVTASVKVAMPSRATMARIAVAYGDIAAGPSSQQTVSFGTEGRVTSLSAVQGEMVRQGQDLGTFQFTPASVIAWRQARSAMDVASQSLSRLQRLRDDHLATDEQVAQANKALSDAQAALTAYPLAMGHDGRVSIRAPASGHIVVLAASVGQLVAANTTLLTVTPDTDQVLLAGAEPRDAARIKPGMMVRMTPVAGGDAITGTVVRAGGAIDNGTRLVPVQIRPAQSLVIGSAWRADITLDDVEGWRAPADALTEDGDQQWLYQLAGGRAYRVKVQVLLERDGEVLLQGAVAPDRPMVVSGNPQLADGMNVAVSGPAQ</sequence>
<proteinExistence type="inferred from homology"/>
<evidence type="ECO:0000313" key="4">
    <source>
        <dbReference type="Proteomes" id="UP000490980"/>
    </source>
</evidence>
<dbReference type="GO" id="GO:1990281">
    <property type="term" value="C:efflux pump complex"/>
    <property type="evidence" value="ECO:0007669"/>
    <property type="project" value="TreeGrafter"/>
</dbReference>
<dbReference type="RefSeq" id="WP_166946635.1">
    <property type="nucleotide sequence ID" value="NZ_JAARLZ010000002.1"/>
</dbReference>
<dbReference type="Gene3D" id="2.40.50.100">
    <property type="match status" value="1"/>
</dbReference>
<reference evidence="3 4" key="1">
    <citation type="submission" date="2020-03" db="EMBL/GenBank/DDBJ databases">
        <authorList>
            <person name="Lai Q."/>
        </authorList>
    </citation>
    <scope>NUCLEOTIDE SEQUENCE [LARGE SCALE GENOMIC DNA]</scope>
    <source>
        <strain evidence="3 4">CCUG 25036</strain>
    </source>
</reference>
<dbReference type="InterPro" id="IPR006143">
    <property type="entry name" value="RND_pump_MFP"/>
</dbReference>
<evidence type="ECO:0000256" key="2">
    <source>
        <dbReference type="SAM" id="SignalP"/>
    </source>
</evidence>
<keyword evidence="4" id="KW-1185">Reference proteome</keyword>
<dbReference type="Gene3D" id="2.40.420.20">
    <property type="match status" value="1"/>
</dbReference>